<keyword evidence="7 8" id="KW-0544">Nucleosome core</keyword>
<evidence type="ECO:0000256" key="4">
    <source>
        <dbReference type="ARBA" id="ARBA00022454"/>
    </source>
</evidence>
<dbReference type="Proteomes" id="UP000734854">
    <property type="component" value="Unassembled WGS sequence"/>
</dbReference>
<comment type="caution">
    <text evidence="9">The sequence shown here is derived from an EMBL/GenBank/DDBJ whole genome shotgun (WGS) entry which is preliminary data.</text>
</comment>
<comment type="function">
    <text evidence="8">Core component of nucleosome. Nucleosomes wrap and compact DNA into chromatin, limiting DNA accessibility to the cellular machineries which require DNA as a template. Histones thereby play a central role in transcription regulation, DNA repair, DNA replication and chromosomal stability. DNA accessibility is regulated via a complex set of post-translational modifications of histones, also called histone code, and nucleosome remodeling.</text>
</comment>
<evidence type="ECO:0000256" key="8">
    <source>
        <dbReference type="RuleBase" id="RU000528"/>
    </source>
</evidence>
<evidence type="ECO:0000256" key="3">
    <source>
        <dbReference type="ARBA" id="ARBA00006564"/>
    </source>
</evidence>
<sequence length="113" mass="12496">MLVQASQLHAEKAPNEEKAPDEIYTLAACLDTQEFVDRLLDSATMSGRGTGGKEGLRQAHSGLIYEETHGVLKNVIHDFVTYMQHARRKIVNAMGVVYTLKRQLGTTLYGFSG</sequence>
<proteinExistence type="inferred from homology"/>
<dbReference type="SMART" id="SM00417">
    <property type="entry name" value="H4"/>
    <property type="match status" value="1"/>
</dbReference>
<dbReference type="GO" id="GO:0003677">
    <property type="term" value="F:DNA binding"/>
    <property type="evidence" value="ECO:0007669"/>
    <property type="project" value="UniProtKB-KW"/>
</dbReference>
<dbReference type="EMBL" id="JACMSC010000012">
    <property type="protein sequence ID" value="KAG6496969.1"/>
    <property type="molecule type" value="Genomic_DNA"/>
</dbReference>
<evidence type="ECO:0000256" key="6">
    <source>
        <dbReference type="ARBA" id="ARBA00023242"/>
    </source>
</evidence>
<keyword evidence="5 8" id="KW-0238">DNA-binding</keyword>
<evidence type="ECO:0000256" key="7">
    <source>
        <dbReference type="ARBA" id="ARBA00023269"/>
    </source>
</evidence>
<dbReference type="AlphaFoldDB" id="A0A8J5G6V8"/>
<reference evidence="9 10" key="1">
    <citation type="submission" date="2020-08" db="EMBL/GenBank/DDBJ databases">
        <title>Plant Genome Project.</title>
        <authorList>
            <person name="Zhang R.-G."/>
        </authorList>
    </citation>
    <scope>NUCLEOTIDE SEQUENCE [LARGE SCALE GENOMIC DNA]</scope>
    <source>
        <tissue evidence="9">Rhizome</tissue>
    </source>
</reference>
<comment type="similarity">
    <text evidence="3 8">Belongs to the histone H4 family.</text>
</comment>
<dbReference type="Gene3D" id="1.10.20.10">
    <property type="entry name" value="Histone, subunit A"/>
    <property type="match status" value="1"/>
</dbReference>
<dbReference type="PRINTS" id="PR00623">
    <property type="entry name" value="HISTONEH4"/>
</dbReference>
<protein>
    <recommendedName>
        <fullName evidence="8">Histone H4</fullName>
    </recommendedName>
</protein>
<dbReference type="PANTHER" id="PTHR10484">
    <property type="entry name" value="HISTONE H4"/>
    <property type="match status" value="1"/>
</dbReference>
<evidence type="ECO:0000256" key="1">
    <source>
        <dbReference type="ARBA" id="ARBA00004123"/>
    </source>
</evidence>
<evidence type="ECO:0000313" key="9">
    <source>
        <dbReference type="EMBL" id="KAG6496969.1"/>
    </source>
</evidence>
<dbReference type="SUPFAM" id="SSF47113">
    <property type="entry name" value="Histone-fold"/>
    <property type="match status" value="1"/>
</dbReference>
<name>A0A8J5G6V8_ZINOF</name>
<dbReference type="GO" id="GO:0030527">
    <property type="term" value="F:structural constituent of chromatin"/>
    <property type="evidence" value="ECO:0007669"/>
    <property type="project" value="InterPro"/>
</dbReference>
<evidence type="ECO:0000256" key="5">
    <source>
        <dbReference type="ARBA" id="ARBA00023125"/>
    </source>
</evidence>
<dbReference type="GO" id="GO:0000786">
    <property type="term" value="C:nucleosome"/>
    <property type="evidence" value="ECO:0007669"/>
    <property type="project" value="UniProtKB-KW"/>
</dbReference>
<keyword evidence="6 8" id="KW-0539">Nucleus</keyword>
<dbReference type="GO" id="GO:0046982">
    <property type="term" value="F:protein heterodimerization activity"/>
    <property type="evidence" value="ECO:0007669"/>
    <property type="project" value="InterPro"/>
</dbReference>
<keyword evidence="4 8" id="KW-0158">Chromosome</keyword>
<dbReference type="GO" id="GO:0005634">
    <property type="term" value="C:nucleus"/>
    <property type="evidence" value="ECO:0007669"/>
    <property type="project" value="UniProtKB-SubCell"/>
</dbReference>
<keyword evidence="10" id="KW-1185">Reference proteome</keyword>
<evidence type="ECO:0000313" key="10">
    <source>
        <dbReference type="Proteomes" id="UP000734854"/>
    </source>
</evidence>
<comment type="subcellular location">
    <subcellularLocation>
        <location evidence="2">Chromosome</location>
    </subcellularLocation>
    <subcellularLocation>
        <location evidence="1">Nucleus</location>
    </subcellularLocation>
</comment>
<evidence type="ECO:0000256" key="2">
    <source>
        <dbReference type="ARBA" id="ARBA00004286"/>
    </source>
</evidence>
<dbReference type="InterPro" id="IPR001951">
    <property type="entry name" value="Histone_H4"/>
</dbReference>
<gene>
    <name evidence="9" type="ORF">ZIOFF_044850</name>
</gene>
<comment type="subunit">
    <text evidence="8">The nucleosome is a histone octamer containing two molecules each of H2A, H2B, H3 and H4 assembled in one H3-H4 heterotetramer and two H2A-H2B heterodimers. The octamer wraps approximately 147 bp of DNA.</text>
</comment>
<dbReference type="InterPro" id="IPR009072">
    <property type="entry name" value="Histone-fold"/>
</dbReference>
<accession>A0A8J5G6V8</accession>
<organism evidence="9 10">
    <name type="scientific">Zingiber officinale</name>
    <name type="common">Ginger</name>
    <name type="synonym">Amomum zingiber</name>
    <dbReference type="NCBI Taxonomy" id="94328"/>
    <lineage>
        <taxon>Eukaryota</taxon>
        <taxon>Viridiplantae</taxon>
        <taxon>Streptophyta</taxon>
        <taxon>Embryophyta</taxon>
        <taxon>Tracheophyta</taxon>
        <taxon>Spermatophyta</taxon>
        <taxon>Magnoliopsida</taxon>
        <taxon>Liliopsida</taxon>
        <taxon>Zingiberales</taxon>
        <taxon>Zingiberaceae</taxon>
        <taxon>Zingiber</taxon>
    </lineage>
</organism>